<reference evidence="2" key="1">
    <citation type="submission" date="2020-07" db="EMBL/GenBank/DDBJ databases">
        <title>Huge and variable diversity of episymbiotic CPR bacteria and DPANN archaea in groundwater ecosystems.</title>
        <authorList>
            <person name="He C.Y."/>
            <person name="Keren R."/>
            <person name="Whittaker M."/>
            <person name="Farag I.F."/>
            <person name="Doudna J."/>
            <person name="Cate J.H.D."/>
            <person name="Banfield J.F."/>
        </authorList>
    </citation>
    <scope>NUCLEOTIDE SEQUENCE</scope>
    <source>
        <strain evidence="2">NC_groundwater_1813_Pr3_B-0.1um_71_17</strain>
    </source>
</reference>
<dbReference type="AlphaFoldDB" id="A0A933SED9"/>
<evidence type="ECO:0000256" key="1">
    <source>
        <dbReference type="SAM" id="SignalP"/>
    </source>
</evidence>
<evidence type="ECO:0000313" key="2">
    <source>
        <dbReference type="EMBL" id="MBI5168459.1"/>
    </source>
</evidence>
<proteinExistence type="predicted"/>
<feature type="chain" id="PRO_5037095887" evidence="1">
    <location>
        <begin position="28"/>
        <end position="244"/>
    </location>
</feature>
<feature type="signal peptide" evidence="1">
    <location>
        <begin position="1"/>
        <end position="27"/>
    </location>
</feature>
<protein>
    <submittedName>
        <fullName evidence="2">Uncharacterized protein</fullName>
    </submittedName>
</protein>
<accession>A0A933SED9</accession>
<dbReference type="EMBL" id="JACRIW010000024">
    <property type="protein sequence ID" value="MBI5168459.1"/>
    <property type="molecule type" value="Genomic_DNA"/>
</dbReference>
<sequence>MRHANTSRAILSVAALAMSLYAAVAQAAAPLPGTYQSTDLGGTVLTGRYTEGWDAGGGAMNAGTTQNCQSWNGSALGTQWKYTCGTQASDAVLVLDAVDGFGNGNRTWKVTYTGGTFWLSGTGPWANGDAAYPGHFDAYAEYETVQYVGGVAVAAVTNLQTTAHFDAYPVTCVAFSIANGSRVGTTANGDVLPPNWPGLLDASCAATRTHGAWWNMTSVTLSLQNGCVTGANRPTWGALKSLYR</sequence>
<dbReference type="Proteomes" id="UP000696931">
    <property type="component" value="Unassembled WGS sequence"/>
</dbReference>
<comment type="caution">
    <text evidence="2">The sequence shown here is derived from an EMBL/GenBank/DDBJ whole genome shotgun (WGS) entry which is preliminary data.</text>
</comment>
<evidence type="ECO:0000313" key="3">
    <source>
        <dbReference type="Proteomes" id="UP000696931"/>
    </source>
</evidence>
<keyword evidence="1" id="KW-0732">Signal</keyword>
<gene>
    <name evidence="2" type="ORF">HZA61_03125</name>
</gene>
<name>A0A933SED9_UNCEI</name>
<organism evidence="2 3">
    <name type="scientific">Eiseniibacteriota bacterium</name>
    <dbReference type="NCBI Taxonomy" id="2212470"/>
    <lineage>
        <taxon>Bacteria</taxon>
        <taxon>Candidatus Eiseniibacteriota</taxon>
    </lineage>
</organism>